<feature type="domain" description="Lcl C-terminal" evidence="1">
    <location>
        <begin position="54"/>
        <end position="174"/>
    </location>
</feature>
<sequence length="177" mass="19254">MIESETLLRVGRLSPFALVLVAGVVMSPDALAECREPSGHGFRLRGDVAFQIDKGLEWKRCALGMAWDEERGTCSGDPMGLGLEEAKGEAQKLGNGWRLPTAEEFDSIYLESCSGLKIDTIVFPAIAASDFGDGAEFWTDTPISLPGMYYYFNVTHGYVDAHSAGFSLSGLLVRNHE</sequence>
<dbReference type="RefSeq" id="WP_210186870.1">
    <property type="nucleotide sequence ID" value="NZ_FOVR01000027.1"/>
</dbReference>
<evidence type="ECO:0000313" key="2">
    <source>
        <dbReference type="EMBL" id="SFP18181.1"/>
    </source>
</evidence>
<dbReference type="STRING" id="655353.SAMN04488056_1274"/>
<reference evidence="2 3" key="1">
    <citation type="submission" date="2016-10" db="EMBL/GenBank/DDBJ databases">
        <authorList>
            <person name="de Groot N.N."/>
        </authorList>
    </citation>
    <scope>NUCLEOTIDE SEQUENCE [LARGE SCALE GENOMIC DNA]</scope>
    <source>
        <strain evidence="2 3">CGMCC 1.9157</strain>
    </source>
</reference>
<gene>
    <name evidence="2" type="ORF">SAMN04488056_1274</name>
</gene>
<dbReference type="EMBL" id="FOVR01000027">
    <property type="protein sequence ID" value="SFP18181.1"/>
    <property type="molecule type" value="Genomic_DNA"/>
</dbReference>
<name>A0A1I5NAC7_9HYPH</name>
<evidence type="ECO:0000313" key="3">
    <source>
        <dbReference type="Proteomes" id="UP000199236"/>
    </source>
</evidence>
<dbReference type="Proteomes" id="UP000199236">
    <property type="component" value="Unassembled WGS sequence"/>
</dbReference>
<accession>A0A1I5NAC7</accession>
<keyword evidence="3" id="KW-1185">Reference proteome</keyword>
<protein>
    <recommendedName>
        <fullName evidence="1">Lcl C-terminal domain-containing protein</fullName>
    </recommendedName>
</protein>
<organism evidence="2 3">
    <name type="scientific">Cohaesibacter marisflavi</name>
    <dbReference type="NCBI Taxonomy" id="655353"/>
    <lineage>
        <taxon>Bacteria</taxon>
        <taxon>Pseudomonadati</taxon>
        <taxon>Pseudomonadota</taxon>
        <taxon>Alphaproteobacteria</taxon>
        <taxon>Hyphomicrobiales</taxon>
        <taxon>Cohaesibacteraceae</taxon>
    </lineage>
</organism>
<dbReference type="InterPro" id="IPR011460">
    <property type="entry name" value="Lcl_C"/>
</dbReference>
<dbReference type="Pfam" id="PF07603">
    <property type="entry name" value="Lcl_C"/>
    <property type="match status" value="1"/>
</dbReference>
<dbReference type="AlphaFoldDB" id="A0A1I5NAC7"/>
<proteinExistence type="predicted"/>
<evidence type="ECO:0000259" key="1">
    <source>
        <dbReference type="Pfam" id="PF07603"/>
    </source>
</evidence>